<reference evidence="1" key="1">
    <citation type="submission" date="2021-02" db="EMBL/GenBank/DDBJ databases">
        <authorList>
            <person name="Nowell W R."/>
        </authorList>
    </citation>
    <scope>NUCLEOTIDE SEQUENCE</scope>
</reference>
<dbReference type="SUPFAM" id="SSF56219">
    <property type="entry name" value="DNase I-like"/>
    <property type="match status" value="1"/>
</dbReference>
<dbReference type="EMBL" id="CAJOBG010045860">
    <property type="protein sequence ID" value="CAF4447448.1"/>
    <property type="molecule type" value="Genomic_DNA"/>
</dbReference>
<evidence type="ECO:0000313" key="2">
    <source>
        <dbReference type="Proteomes" id="UP000663866"/>
    </source>
</evidence>
<evidence type="ECO:0008006" key="3">
    <source>
        <dbReference type="Google" id="ProtNLM"/>
    </source>
</evidence>
<keyword evidence="2" id="KW-1185">Reference proteome</keyword>
<organism evidence="1 2">
    <name type="scientific">Rotaria magnacalcarata</name>
    <dbReference type="NCBI Taxonomy" id="392030"/>
    <lineage>
        <taxon>Eukaryota</taxon>
        <taxon>Metazoa</taxon>
        <taxon>Spiralia</taxon>
        <taxon>Gnathifera</taxon>
        <taxon>Rotifera</taxon>
        <taxon>Eurotatoria</taxon>
        <taxon>Bdelloidea</taxon>
        <taxon>Philodinida</taxon>
        <taxon>Philodinidae</taxon>
        <taxon>Rotaria</taxon>
    </lineage>
</organism>
<comment type="caution">
    <text evidence="1">The sequence shown here is derived from an EMBL/GenBank/DDBJ whole genome shotgun (WGS) entry which is preliminary data.</text>
</comment>
<accession>A0A820S2S3</accession>
<gene>
    <name evidence="1" type="ORF">OVN521_LOCUS37668</name>
</gene>
<sequence length="225" mass="25386">MGRSLFIRSKYHSDILVLGEVGHVDLSLVGAVLSNYDFFYQAGENAHAGALVLIRKDIHVTRVFCSLPNICVIDIFLSETIRLIVIYAPASKTWNWTDLTTLITHHCMIMGDFNIDIERDGEEADKLLEWVDSCSLMSVIPDSNTSLRSDRTIGYAVTNGMDLTIQTYESDTSSDHKPLLGVFTDEGVPKTVGSRTIWSVFSLVLSYTYEFWEKKEWNTQLSETT</sequence>
<protein>
    <recommendedName>
        <fullName evidence="3">Endonuclease/exonuclease/phosphatase domain-containing protein</fullName>
    </recommendedName>
</protein>
<evidence type="ECO:0000313" key="1">
    <source>
        <dbReference type="EMBL" id="CAF4447448.1"/>
    </source>
</evidence>
<proteinExistence type="predicted"/>
<dbReference type="InterPro" id="IPR036691">
    <property type="entry name" value="Endo/exonu/phosph_ase_sf"/>
</dbReference>
<dbReference type="Gene3D" id="3.60.10.10">
    <property type="entry name" value="Endonuclease/exonuclease/phosphatase"/>
    <property type="match status" value="1"/>
</dbReference>
<feature type="non-terminal residue" evidence="1">
    <location>
        <position position="225"/>
    </location>
</feature>
<dbReference type="Proteomes" id="UP000663866">
    <property type="component" value="Unassembled WGS sequence"/>
</dbReference>
<dbReference type="AlphaFoldDB" id="A0A820S2S3"/>
<name>A0A820S2S3_9BILA</name>